<evidence type="ECO:0000256" key="4">
    <source>
        <dbReference type="RuleBase" id="RU003690"/>
    </source>
</evidence>
<keyword evidence="2 5" id="KW-0378">Hydrolase</keyword>
<dbReference type="EMBL" id="JAEHFV010000001">
    <property type="protein sequence ID" value="MBK0368345.1"/>
    <property type="molecule type" value="Genomic_DNA"/>
</dbReference>
<dbReference type="PANTHER" id="PTHR10353">
    <property type="entry name" value="GLYCOSYL HYDROLASE"/>
    <property type="match status" value="1"/>
</dbReference>
<protein>
    <submittedName>
        <fullName evidence="5">Glycoside hydrolase family 1 protein</fullName>
    </submittedName>
</protein>
<reference evidence="5" key="1">
    <citation type="submission" date="2020-12" db="EMBL/GenBank/DDBJ databases">
        <title>Bacterial novel species Flavobacterium sp. SE-1-e isolated from soil.</title>
        <authorList>
            <person name="Jung H.-Y."/>
        </authorList>
    </citation>
    <scope>NUCLEOTIDE SEQUENCE</scope>
    <source>
        <strain evidence="5">SE-1-e</strain>
    </source>
</reference>
<dbReference type="Pfam" id="PF00232">
    <property type="entry name" value="Glyco_hydro_1"/>
    <property type="match status" value="1"/>
</dbReference>
<evidence type="ECO:0000313" key="6">
    <source>
        <dbReference type="Proteomes" id="UP000609172"/>
    </source>
</evidence>
<name>A0A934PKC8_9FLAO</name>
<dbReference type="GO" id="GO:0008422">
    <property type="term" value="F:beta-glucosidase activity"/>
    <property type="evidence" value="ECO:0007669"/>
    <property type="project" value="TreeGrafter"/>
</dbReference>
<dbReference type="PROSITE" id="PS00653">
    <property type="entry name" value="GLYCOSYL_HYDROL_F1_2"/>
    <property type="match status" value="1"/>
</dbReference>
<proteinExistence type="inferred from homology"/>
<evidence type="ECO:0000313" key="5">
    <source>
        <dbReference type="EMBL" id="MBK0368345.1"/>
    </source>
</evidence>
<sequence length="473" mass="55474">MLKKLLVACTAIFLLYFFSIAYFNYKHPIFKWNWETIPTSEMHFPKTFLWGTATAAHQVEGGHTNSNWSWWENQKKKSGQPTIANQEKAGIATNHWQLYPKDITLMQELGVNSYRFSLSWSKINPKEGHFDQASIEHYSNVIDSLLAKNIVPNITLHHFEEPLWFMQKGGFEKMENLRYFELFVKKMIQSYGNRVQLWTTFNEINVYTSLAYMSDIFPPGKDNTLLAGQVLRNILIAHTRVYQMIKKLPEGKNAKIGIVKDIFFFEPKNRWNVLDWLGAEIADSNFNSSSLAFFETGKYQFYVPFEANLQYEDKNAPNTLDFIGLNYYSHYATEFKLFEHEKMFSAVKDETMTDMDYTVYPEGIYRAIKRISKLQKPILITETGIADNKDDRRPQFIERELFAVSKAIQDGYDVRGYYYWSLIDNFEWSLGYSKKFGLYSVDQKTQIRTLKNGGKTYQKIVKKFAQPQPKIFD</sequence>
<gene>
    <name evidence="5" type="ORF">I5M07_00745</name>
</gene>
<dbReference type="Proteomes" id="UP000609172">
    <property type="component" value="Unassembled WGS sequence"/>
</dbReference>
<dbReference type="InterPro" id="IPR017853">
    <property type="entry name" value="GH"/>
</dbReference>
<organism evidence="5 6">
    <name type="scientific">Flavobacterium agrisoli</name>
    <dbReference type="NCBI Taxonomy" id="2793066"/>
    <lineage>
        <taxon>Bacteria</taxon>
        <taxon>Pseudomonadati</taxon>
        <taxon>Bacteroidota</taxon>
        <taxon>Flavobacteriia</taxon>
        <taxon>Flavobacteriales</taxon>
        <taxon>Flavobacteriaceae</taxon>
        <taxon>Flavobacterium</taxon>
    </lineage>
</organism>
<accession>A0A934PKC8</accession>
<dbReference type="RefSeq" id="WP_200104279.1">
    <property type="nucleotide sequence ID" value="NZ_JAEHFV010000001.1"/>
</dbReference>
<dbReference type="SUPFAM" id="SSF51445">
    <property type="entry name" value="(Trans)glycosidases"/>
    <property type="match status" value="1"/>
</dbReference>
<evidence type="ECO:0000256" key="2">
    <source>
        <dbReference type="ARBA" id="ARBA00022801"/>
    </source>
</evidence>
<dbReference type="Gene3D" id="3.20.20.80">
    <property type="entry name" value="Glycosidases"/>
    <property type="match status" value="1"/>
</dbReference>
<keyword evidence="6" id="KW-1185">Reference proteome</keyword>
<evidence type="ECO:0000256" key="3">
    <source>
        <dbReference type="ARBA" id="ARBA00023295"/>
    </source>
</evidence>
<dbReference type="GO" id="GO:0005975">
    <property type="term" value="P:carbohydrate metabolic process"/>
    <property type="evidence" value="ECO:0007669"/>
    <property type="project" value="InterPro"/>
</dbReference>
<evidence type="ECO:0000256" key="1">
    <source>
        <dbReference type="ARBA" id="ARBA00010838"/>
    </source>
</evidence>
<dbReference type="PRINTS" id="PR00131">
    <property type="entry name" value="GLHYDRLASE1"/>
</dbReference>
<keyword evidence="3" id="KW-0326">Glycosidase</keyword>
<dbReference type="InterPro" id="IPR001360">
    <property type="entry name" value="Glyco_hydro_1"/>
</dbReference>
<dbReference type="InterPro" id="IPR033132">
    <property type="entry name" value="GH_1_N_CS"/>
</dbReference>
<comment type="similarity">
    <text evidence="1 4">Belongs to the glycosyl hydrolase 1 family.</text>
</comment>
<dbReference type="AlphaFoldDB" id="A0A934PKC8"/>
<comment type="caution">
    <text evidence="5">The sequence shown here is derived from an EMBL/GenBank/DDBJ whole genome shotgun (WGS) entry which is preliminary data.</text>
</comment>
<dbReference type="PANTHER" id="PTHR10353:SF209">
    <property type="entry name" value="GALACTOLIPID GALACTOSYLTRANSFERASE SFR2, CHLOROPLASTIC"/>
    <property type="match status" value="1"/>
</dbReference>